<name>A0AA39T9E3_9AGAR</name>
<keyword evidence="1" id="KW-0472">Membrane</keyword>
<evidence type="ECO:0000313" key="3">
    <source>
        <dbReference type="Proteomes" id="UP001175228"/>
    </source>
</evidence>
<reference evidence="2" key="1">
    <citation type="submission" date="2023-06" db="EMBL/GenBank/DDBJ databases">
        <authorList>
            <consortium name="Lawrence Berkeley National Laboratory"/>
            <person name="Ahrendt S."/>
            <person name="Sahu N."/>
            <person name="Indic B."/>
            <person name="Wong-Bajracharya J."/>
            <person name="Merenyi Z."/>
            <person name="Ke H.-M."/>
            <person name="Monk M."/>
            <person name="Kocsube S."/>
            <person name="Drula E."/>
            <person name="Lipzen A."/>
            <person name="Balint B."/>
            <person name="Henrissat B."/>
            <person name="Andreopoulos B."/>
            <person name="Martin F.M."/>
            <person name="Harder C.B."/>
            <person name="Rigling D."/>
            <person name="Ford K.L."/>
            <person name="Foster G.D."/>
            <person name="Pangilinan J."/>
            <person name="Papanicolaou A."/>
            <person name="Barry K."/>
            <person name="LaButti K."/>
            <person name="Viragh M."/>
            <person name="Koriabine M."/>
            <person name="Yan M."/>
            <person name="Riley R."/>
            <person name="Champramary S."/>
            <person name="Plett K.L."/>
            <person name="Tsai I.J."/>
            <person name="Slot J."/>
            <person name="Sipos G."/>
            <person name="Plett J."/>
            <person name="Nagy L.G."/>
            <person name="Grigoriev I.V."/>
        </authorList>
    </citation>
    <scope>NUCLEOTIDE SEQUENCE</scope>
    <source>
        <strain evidence="2">HWK02</strain>
    </source>
</reference>
<dbReference type="Proteomes" id="UP001175228">
    <property type="component" value="Unassembled WGS sequence"/>
</dbReference>
<gene>
    <name evidence="2" type="ORF">EDD18DRAFT_1117355</name>
</gene>
<comment type="caution">
    <text evidence="2">The sequence shown here is derived from an EMBL/GenBank/DDBJ whole genome shotgun (WGS) entry which is preliminary data.</text>
</comment>
<dbReference type="EMBL" id="JAUEPU010000206">
    <property type="protein sequence ID" value="KAK0473531.1"/>
    <property type="molecule type" value="Genomic_DNA"/>
</dbReference>
<feature type="transmembrane region" description="Helical" evidence="1">
    <location>
        <begin position="12"/>
        <end position="30"/>
    </location>
</feature>
<keyword evidence="1" id="KW-0812">Transmembrane</keyword>
<sequence length="197" mass="22465">MTMMGTCKWIQAYLLRTGIILLSFGMLQKVSRRAQSVMRLFNKILIEKKFIQPGTNVFKQKLYNEQVAKGETSTSAHAVSPDDLLKLYKFNCHPENWDNTQVSANNWCGANTCHLLEAIYLVVFTCLLHINKALKIQLHNLHFYDDPLDGTACNSAVLQEQPIQNHAEIPPFALRELPNDITHLCSVRALAELQKHF</sequence>
<evidence type="ECO:0000313" key="2">
    <source>
        <dbReference type="EMBL" id="KAK0473531.1"/>
    </source>
</evidence>
<accession>A0AA39T9E3</accession>
<keyword evidence="3" id="KW-1185">Reference proteome</keyword>
<dbReference type="AlphaFoldDB" id="A0AA39T9E3"/>
<organism evidence="2 3">
    <name type="scientific">Armillaria luteobubalina</name>
    <dbReference type="NCBI Taxonomy" id="153913"/>
    <lineage>
        <taxon>Eukaryota</taxon>
        <taxon>Fungi</taxon>
        <taxon>Dikarya</taxon>
        <taxon>Basidiomycota</taxon>
        <taxon>Agaricomycotina</taxon>
        <taxon>Agaricomycetes</taxon>
        <taxon>Agaricomycetidae</taxon>
        <taxon>Agaricales</taxon>
        <taxon>Marasmiineae</taxon>
        <taxon>Physalacriaceae</taxon>
        <taxon>Armillaria</taxon>
    </lineage>
</organism>
<protein>
    <submittedName>
        <fullName evidence="2">Uncharacterized protein</fullName>
    </submittedName>
</protein>
<keyword evidence="1" id="KW-1133">Transmembrane helix</keyword>
<evidence type="ECO:0000256" key="1">
    <source>
        <dbReference type="SAM" id="Phobius"/>
    </source>
</evidence>
<proteinExistence type="predicted"/>